<comment type="similarity">
    <text evidence="3 9">Belongs to the RFT1 family.</text>
</comment>
<evidence type="ECO:0000313" key="11">
    <source>
        <dbReference type="Proteomes" id="UP001497472"/>
    </source>
</evidence>
<keyword evidence="7 9" id="KW-0472">Membrane</keyword>
<comment type="caution">
    <text evidence="10">The sequence shown here is derived from an EMBL/GenBank/DDBJ whole genome shotgun (WGS) entry which is preliminary data.</text>
</comment>
<dbReference type="Proteomes" id="UP001497472">
    <property type="component" value="Unassembled WGS sequence"/>
</dbReference>
<evidence type="ECO:0000256" key="8">
    <source>
        <dbReference type="ARBA" id="ARBA00045912"/>
    </source>
</evidence>
<proteinExistence type="inferred from homology"/>
<keyword evidence="5" id="KW-0256">Endoplasmic reticulum</keyword>
<dbReference type="GO" id="GO:0034203">
    <property type="term" value="P:glycolipid translocation"/>
    <property type="evidence" value="ECO:0007669"/>
    <property type="project" value="TreeGrafter"/>
</dbReference>
<dbReference type="GO" id="GO:0005789">
    <property type="term" value="C:endoplasmic reticulum membrane"/>
    <property type="evidence" value="ECO:0007669"/>
    <property type="project" value="UniProtKB-SubCell"/>
</dbReference>
<dbReference type="Pfam" id="PF04506">
    <property type="entry name" value="Rft-1"/>
    <property type="match status" value="1"/>
</dbReference>
<dbReference type="InterPro" id="IPR007594">
    <property type="entry name" value="RFT1"/>
</dbReference>
<reference evidence="10 11" key="1">
    <citation type="submission" date="2023-11" db="EMBL/GenBank/DDBJ databases">
        <authorList>
            <person name="Okamura Y."/>
        </authorList>
    </citation>
    <scope>NUCLEOTIDE SEQUENCE [LARGE SCALE GENOMIC DNA]</scope>
</reference>
<dbReference type="PANTHER" id="PTHR13117:SF5">
    <property type="entry name" value="PROTEIN RFT1 HOMOLOG"/>
    <property type="match status" value="1"/>
</dbReference>
<evidence type="ECO:0000313" key="10">
    <source>
        <dbReference type="EMBL" id="CAK1551127.1"/>
    </source>
</evidence>
<dbReference type="PANTHER" id="PTHR13117">
    <property type="entry name" value="ENDOPLASMIC RETICULUM MULTISPAN TRANSMEMBRANE PROTEIN-RELATED"/>
    <property type="match status" value="1"/>
</dbReference>
<keyword evidence="4 9" id="KW-0812">Transmembrane</keyword>
<comment type="caution">
    <text evidence="9">Lacks conserved residue(s) required for the propagation of feature annotation.</text>
</comment>
<evidence type="ECO:0000256" key="3">
    <source>
        <dbReference type="ARBA" id="ARBA00010288"/>
    </source>
</evidence>
<gene>
    <name evidence="10" type="ORF">LNINA_LOCUS10296</name>
</gene>
<comment type="function">
    <text evidence="8 9">Intramembrane glycolipid transporter that operates in the biosynthetic pathway of dolichol-linked oligosaccharides, the glycan precursors employed in protein asparagine (N)-glycosylation. The sequential addition of sugars to dolichol pyrophosphate produces dolichol-linked oligosaccharides containing fourteen sugars, including two GlcNAcs, nine mannoses and three glucoses. Once assembled, the oligosaccharide is transferred from the lipid to nascent proteins by oligosaccharyltransferases. The assembly of dolichol-linked oligosaccharides begins on the cytosolic side of the endoplasmic reticulum membrane and finishes in its lumen. RFT1 could mediate the translocation of the cytosolically oriented intermediate DolPP-GlcNAc2Man5, produced by ALG11, into the ER lumen where dolichol-linked oligosaccharides assembly continues. However, the intramembrane lipid transporter activity could not be confirmed in vitro.</text>
</comment>
<dbReference type="AlphaFoldDB" id="A0AAV1JNS9"/>
<evidence type="ECO:0000256" key="7">
    <source>
        <dbReference type="ARBA" id="ARBA00023136"/>
    </source>
</evidence>
<protein>
    <recommendedName>
        <fullName evidence="9">Protein RFT1 homolog</fullName>
    </recommendedName>
</protein>
<dbReference type="EMBL" id="CAVLEF010000122">
    <property type="protein sequence ID" value="CAK1551127.1"/>
    <property type="molecule type" value="Genomic_DNA"/>
</dbReference>
<evidence type="ECO:0000256" key="6">
    <source>
        <dbReference type="ARBA" id="ARBA00022989"/>
    </source>
</evidence>
<comment type="subcellular location">
    <subcellularLocation>
        <location evidence="1 9">Endoplasmic reticulum membrane</location>
        <topology evidence="1 9">Multi-pass membrane protein</topology>
    </subcellularLocation>
</comment>
<keyword evidence="11" id="KW-1185">Reference proteome</keyword>
<evidence type="ECO:0000256" key="5">
    <source>
        <dbReference type="ARBA" id="ARBA00022824"/>
    </source>
</evidence>
<evidence type="ECO:0000256" key="4">
    <source>
        <dbReference type="ARBA" id="ARBA00022692"/>
    </source>
</evidence>
<sequence length="328" mass="37093">MDDFKFTSITDFLPKFLGSFSNTFDEKLGTLTVSFAKQGVVKQLLTEGEKYVMSASPVMSFSEQATYDVVNNLGSLAARFIFRPIEDSSYFYFTQMLNRDLPLHKQDQHKIYESCTVLSQVCKTVSSIGLIVLVFGQSYSRTLLTLYGGKVFVSSGLPVQLLRSHCLAIMLMAINGITECYTFATMTSGQLNSYNYLMVFFSISFLLLSYILTYIFGPVGFIISNCINMFARILHSIHFISGKYKDTSYRPLQGLYVGKIFIVTLVVAGIICKFSEDKLYDANMLAHLTVGVICFICVLCAWGYENRDLVRKTYKKVFRKGDEKHSKD</sequence>
<feature type="transmembrane region" description="Helical" evidence="9">
    <location>
        <begin position="254"/>
        <end position="272"/>
    </location>
</feature>
<name>A0AAV1JNS9_9NEOP</name>
<feature type="transmembrane region" description="Helical" evidence="9">
    <location>
        <begin position="284"/>
        <end position="304"/>
    </location>
</feature>
<accession>A0AAV1JNS9</accession>
<feature type="transmembrane region" description="Helical" evidence="9">
    <location>
        <begin position="167"/>
        <end position="184"/>
    </location>
</feature>
<evidence type="ECO:0000256" key="2">
    <source>
        <dbReference type="ARBA" id="ARBA00004922"/>
    </source>
</evidence>
<organism evidence="10 11">
    <name type="scientific">Leptosia nina</name>
    <dbReference type="NCBI Taxonomy" id="320188"/>
    <lineage>
        <taxon>Eukaryota</taxon>
        <taxon>Metazoa</taxon>
        <taxon>Ecdysozoa</taxon>
        <taxon>Arthropoda</taxon>
        <taxon>Hexapoda</taxon>
        <taxon>Insecta</taxon>
        <taxon>Pterygota</taxon>
        <taxon>Neoptera</taxon>
        <taxon>Endopterygota</taxon>
        <taxon>Lepidoptera</taxon>
        <taxon>Glossata</taxon>
        <taxon>Ditrysia</taxon>
        <taxon>Papilionoidea</taxon>
        <taxon>Pieridae</taxon>
        <taxon>Pierinae</taxon>
        <taxon>Leptosia</taxon>
    </lineage>
</organism>
<dbReference type="GO" id="GO:0006488">
    <property type="term" value="P:dolichol-linked oligosaccharide biosynthetic process"/>
    <property type="evidence" value="ECO:0007669"/>
    <property type="project" value="InterPro"/>
</dbReference>
<evidence type="ECO:0000256" key="1">
    <source>
        <dbReference type="ARBA" id="ARBA00004477"/>
    </source>
</evidence>
<keyword evidence="6 9" id="KW-1133">Transmembrane helix</keyword>
<comment type="pathway">
    <text evidence="2">Protein modification; protein glycosylation.</text>
</comment>
<feature type="transmembrane region" description="Helical" evidence="9">
    <location>
        <begin position="196"/>
        <end position="216"/>
    </location>
</feature>
<evidence type="ECO:0000256" key="9">
    <source>
        <dbReference type="RuleBase" id="RU365067"/>
    </source>
</evidence>